<dbReference type="Pfam" id="PF00069">
    <property type="entry name" value="Pkinase"/>
    <property type="match status" value="2"/>
</dbReference>
<dbReference type="Proteomes" id="UP001233172">
    <property type="component" value="Unassembled WGS sequence"/>
</dbReference>
<gene>
    <name evidence="3" type="ORF">Bpfe_016456</name>
</gene>
<accession>A0AAD8BI24</accession>
<reference evidence="3" key="1">
    <citation type="journal article" date="2023" name="PLoS Negl. Trop. Dis.">
        <title>A genome sequence for Biomphalaria pfeifferi, the major vector snail for the human-infecting parasite Schistosoma mansoni.</title>
        <authorList>
            <person name="Bu L."/>
            <person name="Lu L."/>
            <person name="Laidemitt M.R."/>
            <person name="Zhang S.M."/>
            <person name="Mutuku M."/>
            <person name="Mkoji G."/>
            <person name="Steinauer M."/>
            <person name="Loker E.S."/>
        </authorList>
    </citation>
    <scope>NUCLEOTIDE SEQUENCE</scope>
    <source>
        <strain evidence="3">KasaAsao</strain>
    </source>
</reference>
<feature type="domain" description="Protein kinase" evidence="2">
    <location>
        <begin position="65"/>
        <end position="298"/>
    </location>
</feature>
<dbReference type="InterPro" id="IPR051681">
    <property type="entry name" value="Ser/Thr_Kinases-Pseudokinases"/>
</dbReference>
<evidence type="ECO:0000256" key="1">
    <source>
        <dbReference type="PROSITE-ProRule" id="PRU10141"/>
    </source>
</evidence>
<protein>
    <submittedName>
        <fullName evidence="3">Dual specificity protein kinase shkC isoform X1</fullName>
    </submittedName>
</protein>
<dbReference type="PROSITE" id="PS50011">
    <property type="entry name" value="PROTEIN_KINASE_DOM"/>
    <property type="match status" value="2"/>
</dbReference>
<comment type="caution">
    <text evidence="3">The sequence shown here is derived from an EMBL/GenBank/DDBJ whole genome shotgun (WGS) entry which is preliminary data.</text>
</comment>
<evidence type="ECO:0000259" key="2">
    <source>
        <dbReference type="PROSITE" id="PS50011"/>
    </source>
</evidence>
<keyword evidence="3" id="KW-0418">Kinase</keyword>
<dbReference type="InterPro" id="IPR000719">
    <property type="entry name" value="Prot_kinase_dom"/>
</dbReference>
<sequence>MATTKDVFSGLIILGIVFHYKIVLKGLFVASEDNKEVYIVPPQPKDDPYPVMLHERDVIHYVDLNKEFQDIGSGSFANVTLGELQLSGISVAIKRFRKSSFHDILHEVRVHRYVESLGFTPQLIGLLPTGPFNKNMSVVFQYVPNVKNLQDFILEGDILGVLQWIQICHEIAVNLHRLHQNDFLFNDLHSKNILVQKVGERVKTYIIDFGYATYRTSKLYSLDQKALKGYDHLAPELFNDTYTSVATDVYALGNVFNKIARVFPEPNLQTLAHWCMSDDPRDRPKLPEVIARIERIYIEITRYVGCDKDGGNTCRDLISFQFVQRDGNNKRDVEGFKKSTRSANENIVFRKKVAPQLKHAGGDLGCITAFPVLNANDFFPGATRWINEYRKGRDNAIRSAVLVDRNQIVVVKEFYKVDFELIRQETCITMYLAGKGVAPMVIGFTIEYKRLSEIAFVQELFGSGVTLKSFVTNTLRSEWSLSGLQKATESGKECVGSKPFRLHVCRVNLKNIFMSIHSDYKWPSCKAKSYRQKILEKISIQYSLHLQIAHDSGILVNNFKLDNIIVQLNETKRESTDVTRDPVIDVRLIDLSATTSLTKGKKYKPMPLIENKHAYVAPEVVLGRATSKESDVYSACVAVRSTLSDYFSSYDVADAFQSFRAKRRQSYFCDVSFCSRNESTISGTTHGRKDWTPVQKHTNIVHDSPYSKLQRLLLKCLHTSHALRPTTRELLQMLQEVSSSNYEDLWL</sequence>
<keyword evidence="4" id="KW-1185">Reference proteome</keyword>
<keyword evidence="1" id="KW-0547">Nucleotide-binding</keyword>
<name>A0AAD8BI24_BIOPF</name>
<dbReference type="AlphaFoldDB" id="A0AAD8BI24"/>
<dbReference type="PROSITE" id="PS00107">
    <property type="entry name" value="PROTEIN_KINASE_ATP"/>
    <property type="match status" value="1"/>
</dbReference>
<feature type="domain" description="Protein kinase" evidence="2">
    <location>
        <begin position="383"/>
        <end position="747"/>
    </location>
</feature>
<proteinExistence type="predicted"/>
<evidence type="ECO:0000313" key="4">
    <source>
        <dbReference type="Proteomes" id="UP001233172"/>
    </source>
</evidence>
<keyword evidence="3" id="KW-0808">Transferase</keyword>
<reference evidence="3" key="2">
    <citation type="submission" date="2023-04" db="EMBL/GenBank/DDBJ databases">
        <authorList>
            <person name="Bu L."/>
            <person name="Lu L."/>
            <person name="Laidemitt M.R."/>
            <person name="Zhang S.M."/>
            <person name="Mutuku M."/>
            <person name="Mkoji G."/>
            <person name="Steinauer M."/>
            <person name="Loker E.S."/>
        </authorList>
    </citation>
    <scope>NUCLEOTIDE SEQUENCE</scope>
    <source>
        <strain evidence="3">KasaAsao</strain>
        <tissue evidence="3">Whole Snail</tissue>
    </source>
</reference>
<organism evidence="3 4">
    <name type="scientific">Biomphalaria pfeifferi</name>
    <name type="common">Bloodfluke planorb</name>
    <name type="synonym">Freshwater snail</name>
    <dbReference type="NCBI Taxonomy" id="112525"/>
    <lineage>
        <taxon>Eukaryota</taxon>
        <taxon>Metazoa</taxon>
        <taxon>Spiralia</taxon>
        <taxon>Lophotrochozoa</taxon>
        <taxon>Mollusca</taxon>
        <taxon>Gastropoda</taxon>
        <taxon>Heterobranchia</taxon>
        <taxon>Euthyneura</taxon>
        <taxon>Panpulmonata</taxon>
        <taxon>Hygrophila</taxon>
        <taxon>Lymnaeoidea</taxon>
        <taxon>Planorbidae</taxon>
        <taxon>Biomphalaria</taxon>
    </lineage>
</organism>
<dbReference type="CDD" id="cd00180">
    <property type="entry name" value="PKc"/>
    <property type="match status" value="1"/>
</dbReference>
<dbReference type="InterPro" id="IPR017441">
    <property type="entry name" value="Protein_kinase_ATP_BS"/>
</dbReference>
<dbReference type="GO" id="GO:0004674">
    <property type="term" value="F:protein serine/threonine kinase activity"/>
    <property type="evidence" value="ECO:0007669"/>
    <property type="project" value="TreeGrafter"/>
</dbReference>
<evidence type="ECO:0000313" key="3">
    <source>
        <dbReference type="EMBL" id="KAK0054189.1"/>
    </source>
</evidence>
<keyword evidence="1" id="KW-0067">ATP-binding</keyword>
<dbReference type="GO" id="GO:0005524">
    <property type="term" value="F:ATP binding"/>
    <property type="evidence" value="ECO:0007669"/>
    <property type="project" value="UniProtKB-UniRule"/>
</dbReference>
<dbReference type="Gene3D" id="1.10.510.10">
    <property type="entry name" value="Transferase(Phosphotransferase) domain 1"/>
    <property type="match status" value="2"/>
</dbReference>
<dbReference type="PANTHER" id="PTHR44329">
    <property type="entry name" value="SERINE/THREONINE-PROTEIN KINASE TNNI3K-RELATED"/>
    <property type="match status" value="1"/>
</dbReference>
<dbReference type="InterPro" id="IPR011009">
    <property type="entry name" value="Kinase-like_dom_sf"/>
</dbReference>
<dbReference type="SUPFAM" id="SSF56112">
    <property type="entry name" value="Protein kinase-like (PK-like)"/>
    <property type="match status" value="2"/>
</dbReference>
<dbReference type="EMBL" id="JASAOG010000080">
    <property type="protein sequence ID" value="KAK0054189.1"/>
    <property type="molecule type" value="Genomic_DNA"/>
</dbReference>
<feature type="binding site" evidence="1">
    <location>
        <position position="94"/>
    </location>
    <ligand>
        <name>ATP</name>
        <dbReference type="ChEBI" id="CHEBI:30616"/>
    </ligand>
</feature>